<reference evidence="2" key="1">
    <citation type="submission" date="2021-06" db="EMBL/GenBank/DDBJ databases">
        <authorList>
            <person name="Kallberg Y."/>
            <person name="Tangrot J."/>
            <person name="Rosling A."/>
        </authorList>
    </citation>
    <scope>NUCLEOTIDE SEQUENCE</scope>
    <source>
        <strain evidence="2">IN212</strain>
    </source>
</reference>
<feature type="non-terminal residue" evidence="2">
    <location>
        <position position="1"/>
    </location>
</feature>
<evidence type="ECO:0000313" key="3">
    <source>
        <dbReference type="Proteomes" id="UP000789396"/>
    </source>
</evidence>
<name>A0A9N8ZI31_9GLOM</name>
<feature type="compositionally biased region" description="Basic and acidic residues" evidence="1">
    <location>
        <begin position="33"/>
        <end position="42"/>
    </location>
</feature>
<gene>
    <name evidence="2" type="ORF">RFULGI_LOCUS2229</name>
</gene>
<evidence type="ECO:0000256" key="1">
    <source>
        <dbReference type="SAM" id="MobiDB-lite"/>
    </source>
</evidence>
<proteinExistence type="predicted"/>
<feature type="compositionally biased region" description="Basic and acidic residues" evidence="1">
    <location>
        <begin position="1"/>
        <end position="13"/>
    </location>
</feature>
<dbReference type="AlphaFoldDB" id="A0A9N8ZI31"/>
<evidence type="ECO:0000313" key="2">
    <source>
        <dbReference type="EMBL" id="CAG8496466.1"/>
    </source>
</evidence>
<accession>A0A9N8ZI31</accession>
<sequence>SKSNKLDQKKENEIETVPARSDNIDDDETEDESDHKTLVGHEDENDEGKISVQHQELANMNHCGEISISQDEIFDKIHCGSCYQNNTNLGVGRKKMETKDIDEDKEDCRTLET</sequence>
<feature type="region of interest" description="Disordered" evidence="1">
    <location>
        <begin position="1"/>
        <end position="49"/>
    </location>
</feature>
<comment type="caution">
    <text evidence="2">The sequence shown here is derived from an EMBL/GenBank/DDBJ whole genome shotgun (WGS) entry which is preliminary data.</text>
</comment>
<organism evidence="2 3">
    <name type="scientific">Racocetra fulgida</name>
    <dbReference type="NCBI Taxonomy" id="60492"/>
    <lineage>
        <taxon>Eukaryota</taxon>
        <taxon>Fungi</taxon>
        <taxon>Fungi incertae sedis</taxon>
        <taxon>Mucoromycota</taxon>
        <taxon>Glomeromycotina</taxon>
        <taxon>Glomeromycetes</taxon>
        <taxon>Diversisporales</taxon>
        <taxon>Gigasporaceae</taxon>
        <taxon>Racocetra</taxon>
    </lineage>
</organism>
<dbReference type="EMBL" id="CAJVPZ010001631">
    <property type="protein sequence ID" value="CAG8496466.1"/>
    <property type="molecule type" value="Genomic_DNA"/>
</dbReference>
<protein>
    <submittedName>
        <fullName evidence="2">13276_t:CDS:1</fullName>
    </submittedName>
</protein>
<keyword evidence="3" id="KW-1185">Reference proteome</keyword>
<dbReference type="Proteomes" id="UP000789396">
    <property type="component" value="Unassembled WGS sequence"/>
</dbReference>